<evidence type="ECO:0000313" key="6">
    <source>
        <dbReference type="EMBL" id="OGZ54713.1"/>
    </source>
</evidence>
<dbReference type="SUPFAM" id="SSF52540">
    <property type="entry name" value="P-loop containing nucleoside triphosphate hydrolases"/>
    <property type="match status" value="2"/>
</dbReference>
<protein>
    <recommendedName>
        <fullName evidence="5">Bacterial type II secretion system protein E domain-containing protein</fullName>
    </recommendedName>
</protein>
<evidence type="ECO:0000256" key="1">
    <source>
        <dbReference type="ARBA" id="ARBA00006611"/>
    </source>
</evidence>
<dbReference type="GO" id="GO:0016887">
    <property type="term" value="F:ATP hydrolysis activity"/>
    <property type="evidence" value="ECO:0007669"/>
    <property type="project" value="TreeGrafter"/>
</dbReference>
<evidence type="ECO:0000313" key="7">
    <source>
        <dbReference type="Proteomes" id="UP000178186"/>
    </source>
</evidence>
<comment type="caution">
    <text evidence="6">The sequence shown here is derived from an EMBL/GenBank/DDBJ whole genome shotgun (WGS) entry which is preliminary data.</text>
</comment>
<reference evidence="6 7" key="1">
    <citation type="journal article" date="2016" name="Nat. Commun.">
        <title>Thousands of microbial genomes shed light on interconnected biogeochemical processes in an aquifer system.</title>
        <authorList>
            <person name="Anantharaman K."/>
            <person name="Brown C.T."/>
            <person name="Hug L.A."/>
            <person name="Sharon I."/>
            <person name="Castelle C.J."/>
            <person name="Probst A.J."/>
            <person name="Thomas B.C."/>
            <person name="Singh A."/>
            <person name="Wilkins M.J."/>
            <person name="Karaoz U."/>
            <person name="Brodie E.L."/>
            <person name="Williams K.H."/>
            <person name="Hubbard S.S."/>
            <person name="Banfield J.F."/>
        </authorList>
    </citation>
    <scope>NUCLEOTIDE SEQUENCE [LARGE SCALE GENOMIC DNA]</scope>
</reference>
<sequence length="447" mass="48858">MIQPQTQKNTTPEKFLNRILEEAVQSRASDVHIESLAESLRVRFRVDGALQERYRQPLAEAEQLVTRIKAISDLDIASHLPQDGRFEFSVHLTEPAGDAANKFTAEASSGISNPPSQLAHALTSLFGGSGQSSLEHGVGEQGLEKDVLPQPTTDTKLHTRPAGMYVLNVRVSVFPTVYGDAVVLRLLNRSDMLIPLAKLGMAEEDLASVRDIIFHNYGMVLSTGPSGAGKSTTLYAILQELKNKEKNIVTLEDPVEFYFGDIRQTQIRPEQGLSYAVGMRSILRQDPDVLMIGEIRDHETAEYAMRASLVGRIVGSTIHSNSTIGTIARLIDMDVERSLVAYALSGIISQRLVRRICAACATAYTPDPLLVERLGLTSGTFQFRKGAGCQTCGGTGYSGRTGVYAVLRMDDNLRSLIVEHASMRTLQEYVQQSGAPSLLQRAAEKVA</sequence>
<accession>A0A1G2GWZ1</accession>
<comment type="similarity">
    <text evidence="1">Belongs to the GSP E family.</text>
</comment>
<organism evidence="6 7">
    <name type="scientific">Candidatus Ryanbacteria bacterium RIFCSPLOWO2_02_FULL_45_11c</name>
    <dbReference type="NCBI Taxonomy" id="1802128"/>
    <lineage>
        <taxon>Bacteria</taxon>
        <taxon>Candidatus Ryaniibacteriota</taxon>
    </lineage>
</organism>
<feature type="non-terminal residue" evidence="6">
    <location>
        <position position="447"/>
    </location>
</feature>
<dbReference type="Gene3D" id="3.30.450.90">
    <property type="match status" value="1"/>
</dbReference>
<gene>
    <name evidence="6" type="ORF">A3H64_03990</name>
</gene>
<dbReference type="InterPro" id="IPR027417">
    <property type="entry name" value="P-loop_NTPase"/>
</dbReference>
<feature type="region of interest" description="Disordered" evidence="4">
    <location>
        <begin position="131"/>
        <end position="156"/>
    </location>
</feature>
<dbReference type="Pfam" id="PF00437">
    <property type="entry name" value="T2SSE"/>
    <property type="match status" value="2"/>
</dbReference>
<proteinExistence type="inferred from homology"/>
<dbReference type="CDD" id="cd01129">
    <property type="entry name" value="PulE-GspE-like"/>
    <property type="match status" value="1"/>
</dbReference>
<keyword evidence="3" id="KW-0067">ATP-binding</keyword>
<dbReference type="PANTHER" id="PTHR30258">
    <property type="entry name" value="TYPE II SECRETION SYSTEM PROTEIN GSPE-RELATED"/>
    <property type="match status" value="1"/>
</dbReference>
<dbReference type="Gene3D" id="3.40.50.300">
    <property type="entry name" value="P-loop containing nucleotide triphosphate hydrolases"/>
    <property type="match status" value="1"/>
</dbReference>
<dbReference type="InterPro" id="IPR001482">
    <property type="entry name" value="T2SS/T4SS_dom"/>
</dbReference>
<evidence type="ECO:0000256" key="4">
    <source>
        <dbReference type="SAM" id="MobiDB-lite"/>
    </source>
</evidence>
<dbReference type="AlphaFoldDB" id="A0A1G2GWZ1"/>
<dbReference type="PROSITE" id="PS00662">
    <property type="entry name" value="T2SP_E"/>
    <property type="match status" value="1"/>
</dbReference>
<evidence type="ECO:0000256" key="2">
    <source>
        <dbReference type="ARBA" id="ARBA00022741"/>
    </source>
</evidence>
<keyword evidence="2" id="KW-0547">Nucleotide-binding</keyword>
<evidence type="ECO:0000256" key="3">
    <source>
        <dbReference type="ARBA" id="ARBA00022840"/>
    </source>
</evidence>
<dbReference type="PANTHER" id="PTHR30258:SF2">
    <property type="entry name" value="COMG OPERON PROTEIN 1"/>
    <property type="match status" value="1"/>
</dbReference>
<dbReference type="GO" id="GO:0005886">
    <property type="term" value="C:plasma membrane"/>
    <property type="evidence" value="ECO:0007669"/>
    <property type="project" value="TreeGrafter"/>
</dbReference>
<feature type="domain" description="Bacterial type II secretion system protein E" evidence="5">
    <location>
        <begin position="283"/>
        <end position="297"/>
    </location>
</feature>
<dbReference type="STRING" id="1802128.A3H64_03990"/>
<dbReference type="Proteomes" id="UP000178186">
    <property type="component" value="Unassembled WGS sequence"/>
</dbReference>
<dbReference type="GO" id="GO:0005524">
    <property type="term" value="F:ATP binding"/>
    <property type="evidence" value="ECO:0007669"/>
    <property type="project" value="UniProtKB-KW"/>
</dbReference>
<name>A0A1G2GWZ1_9BACT</name>
<evidence type="ECO:0000259" key="5">
    <source>
        <dbReference type="PROSITE" id="PS00662"/>
    </source>
</evidence>
<dbReference type="EMBL" id="MHNY01000041">
    <property type="protein sequence ID" value="OGZ54713.1"/>
    <property type="molecule type" value="Genomic_DNA"/>
</dbReference>